<organism evidence="1 2">
    <name type="scientific">Symbiobacterium terraclitae</name>
    <dbReference type="NCBI Taxonomy" id="557451"/>
    <lineage>
        <taxon>Bacteria</taxon>
        <taxon>Bacillati</taxon>
        <taxon>Bacillota</taxon>
        <taxon>Clostridia</taxon>
        <taxon>Eubacteriales</taxon>
        <taxon>Symbiobacteriaceae</taxon>
        <taxon>Symbiobacterium</taxon>
    </lineage>
</organism>
<dbReference type="Gene3D" id="1.10.1670.10">
    <property type="entry name" value="Helix-hairpin-Helix base-excision DNA repair enzymes (C-terminal)"/>
    <property type="match status" value="1"/>
</dbReference>
<dbReference type="RefSeq" id="WP_209466009.1">
    <property type="nucleotide sequence ID" value="NZ_JAGGLG010000008.1"/>
</dbReference>
<proteinExistence type="predicted"/>
<evidence type="ECO:0000313" key="1">
    <source>
        <dbReference type="EMBL" id="MBP2017865.1"/>
    </source>
</evidence>
<name>A0ABS4JSA1_9FIRM</name>
<gene>
    <name evidence="1" type="ORF">J2Z79_001251</name>
</gene>
<dbReference type="Gene3D" id="1.10.340.30">
    <property type="entry name" value="Hypothetical protein, domain 2"/>
    <property type="match status" value="1"/>
</dbReference>
<protein>
    <submittedName>
        <fullName evidence="1">3-methyladenine DNA glycosylase/8-oxoguanine DNA glycosylase</fullName>
    </submittedName>
</protein>
<evidence type="ECO:0000313" key="2">
    <source>
        <dbReference type="Proteomes" id="UP001519289"/>
    </source>
</evidence>
<reference evidence="1 2" key="1">
    <citation type="submission" date="2021-03" db="EMBL/GenBank/DDBJ databases">
        <title>Genomic Encyclopedia of Type Strains, Phase IV (KMG-IV): sequencing the most valuable type-strain genomes for metagenomic binning, comparative biology and taxonomic classification.</title>
        <authorList>
            <person name="Goeker M."/>
        </authorList>
    </citation>
    <scope>NUCLEOTIDE SEQUENCE [LARGE SCALE GENOMIC DNA]</scope>
    <source>
        <strain evidence="1 2">DSM 27138</strain>
    </source>
</reference>
<dbReference type="InterPro" id="IPR011257">
    <property type="entry name" value="DNA_glycosylase"/>
</dbReference>
<sequence>MNHRALYEHALDHLRATEPDPDGLLDQWRRERPENRTDRDLLAEYAWVVVSCGMTAHVTDRLWPGLSAAFRNWDPAAVATAARDAQIEALSVLKHPRKIGAILAMADSLAEQPGQMARLAARPVPEALAWLQTLPWVGPTSRYHLARNLGWDVVVQTGPVPRLAAFLETTPDDLVRRTAEEVGERIRVVDLVLWNWGHQVGDRRMKEMASLFRLM</sequence>
<accession>A0ABS4JSA1</accession>
<comment type="caution">
    <text evidence="1">The sequence shown here is derived from an EMBL/GenBank/DDBJ whole genome shotgun (WGS) entry which is preliminary data.</text>
</comment>
<dbReference type="Proteomes" id="UP001519289">
    <property type="component" value="Unassembled WGS sequence"/>
</dbReference>
<dbReference type="InterPro" id="IPR023170">
    <property type="entry name" value="HhH_base_excis_C"/>
</dbReference>
<dbReference type="EMBL" id="JAGGLG010000008">
    <property type="protein sequence ID" value="MBP2017865.1"/>
    <property type="molecule type" value="Genomic_DNA"/>
</dbReference>
<dbReference type="SUPFAM" id="SSF48150">
    <property type="entry name" value="DNA-glycosylase"/>
    <property type="match status" value="1"/>
</dbReference>
<keyword evidence="2" id="KW-1185">Reference proteome</keyword>